<reference evidence="1" key="1">
    <citation type="submission" date="2024-05" db="EMBL/GenBank/DDBJ databases">
        <authorList>
            <person name="Luo Y.-C."/>
            <person name="Nicholds J."/>
            <person name="Mortimer T."/>
            <person name="Maboni G."/>
        </authorList>
    </citation>
    <scope>NUCLEOTIDE SEQUENCE</scope>
    <source>
        <strain evidence="1">151836</strain>
    </source>
</reference>
<organism evidence="1">
    <name type="scientific">Castellaniella ginsengisoli</name>
    <dbReference type="NCBI Taxonomy" id="546114"/>
    <lineage>
        <taxon>Bacteria</taxon>
        <taxon>Pseudomonadati</taxon>
        <taxon>Pseudomonadota</taxon>
        <taxon>Betaproteobacteria</taxon>
        <taxon>Burkholderiales</taxon>
        <taxon>Alcaligenaceae</taxon>
        <taxon>Castellaniella</taxon>
    </lineage>
</organism>
<accession>A0AB39D100</accession>
<gene>
    <name evidence="1" type="ORF">ABRZ04_04485</name>
</gene>
<name>A0AB39D100_9BURK</name>
<sequence length="66" mass="6910">MSQTIKIEMTGHGHGKVFVDGVQLTHAVAARVRIGVGESNRVLLALAPEQVEITGPFDVATAQAEG</sequence>
<protein>
    <submittedName>
        <fullName evidence="1">Uncharacterized protein</fullName>
    </submittedName>
</protein>
<evidence type="ECO:0000313" key="1">
    <source>
        <dbReference type="EMBL" id="XDJ48326.1"/>
    </source>
</evidence>
<dbReference type="RefSeq" id="WP_368640478.1">
    <property type="nucleotide sequence ID" value="NZ_CP158254.1"/>
</dbReference>
<dbReference type="EMBL" id="CP158254">
    <property type="protein sequence ID" value="XDJ48326.1"/>
    <property type="molecule type" value="Genomic_DNA"/>
</dbReference>
<dbReference type="AlphaFoldDB" id="A0AB39D100"/>
<proteinExistence type="predicted"/>